<dbReference type="Proteomes" id="UP000054217">
    <property type="component" value="Unassembled WGS sequence"/>
</dbReference>
<proteinExistence type="predicted"/>
<evidence type="ECO:0000313" key="2">
    <source>
        <dbReference type="Proteomes" id="UP000054217"/>
    </source>
</evidence>
<dbReference type="AlphaFoldDB" id="A0A0C3NLZ1"/>
<keyword evidence="2" id="KW-1185">Reference proteome</keyword>
<evidence type="ECO:0000313" key="1">
    <source>
        <dbReference type="EMBL" id="KIO01930.1"/>
    </source>
</evidence>
<reference evidence="2" key="2">
    <citation type="submission" date="2015-01" db="EMBL/GenBank/DDBJ databases">
        <title>Evolutionary Origins and Diversification of the Mycorrhizal Mutualists.</title>
        <authorList>
            <consortium name="DOE Joint Genome Institute"/>
            <consortium name="Mycorrhizal Genomics Consortium"/>
            <person name="Kohler A."/>
            <person name="Kuo A."/>
            <person name="Nagy L.G."/>
            <person name="Floudas D."/>
            <person name="Copeland A."/>
            <person name="Barry K.W."/>
            <person name="Cichocki N."/>
            <person name="Veneault-Fourrey C."/>
            <person name="LaButti K."/>
            <person name="Lindquist E.A."/>
            <person name="Lipzen A."/>
            <person name="Lundell T."/>
            <person name="Morin E."/>
            <person name="Murat C."/>
            <person name="Riley R."/>
            <person name="Ohm R."/>
            <person name="Sun H."/>
            <person name="Tunlid A."/>
            <person name="Henrissat B."/>
            <person name="Grigoriev I.V."/>
            <person name="Hibbett D.S."/>
            <person name="Martin F."/>
        </authorList>
    </citation>
    <scope>NUCLEOTIDE SEQUENCE [LARGE SCALE GENOMIC DNA]</scope>
    <source>
        <strain evidence="2">Marx 270</strain>
    </source>
</reference>
<dbReference type="Gene3D" id="2.130.10.10">
    <property type="entry name" value="YVTN repeat-like/Quinoprotein amine dehydrogenase"/>
    <property type="match status" value="2"/>
</dbReference>
<dbReference type="EMBL" id="KN831984">
    <property type="protein sequence ID" value="KIO01930.1"/>
    <property type="molecule type" value="Genomic_DNA"/>
</dbReference>
<dbReference type="InterPro" id="IPR036322">
    <property type="entry name" value="WD40_repeat_dom_sf"/>
</dbReference>
<dbReference type="InterPro" id="IPR001680">
    <property type="entry name" value="WD40_rpt"/>
</dbReference>
<sequence>WAITFVDESQVVGGYANGDIRRWKIEDSQQQGPTMRAGGNIVESAVISKDGRWIVSGDRGNKAIVWSAATHEKVREFTEPNFWFSPDGSRFATASQTKGFRIYNTHSGDILFDSGQNSSSGPRIPLAWSSDGQQLFISGTGKMTCFDLSKFSSAEWLIHENQPVYIASNGKFVACAAGPSVSLWDCVSHQQISSTVTHTGRIQYVALSPSGGYLACSHG</sequence>
<dbReference type="HOGENOM" id="CLU_028047_0_0_1"/>
<name>A0A0C3NLZ1_PISTI</name>
<reference evidence="1 2" key="1">
    <citation type="submission" date="2014-04" db="EMBL/GenBank/DDBJ databases">
        <authorList>
            <consortium name="DOE Joint Genome Institute"/>
            <person name="Kuo A."/>
            <person name="Kohler A."/>
            <person name="Costa M.D."/>
            <person name="Nagy L.G."/>
            <person name="Floudas D."/>
            <person name="Copeland A."/>
            <person name="Barry K.W."/>
            <person name="Cichocki N."/>
            <person name="Veneault-Fourrey C."/>
            <person name="LaButti K."/>
            <person name="Lindquist E.A."/>
            <person name="Lipzen A."/>
            <person name="Lundell T."/>
            <person name="Morin E."/>
            <person name="Murat C."/>
            <person name="Sun H."/>
            <person name="Tunlid A."/>
            <person name="Henrissat B."/>
            <person name="Grigoriev I.V."/>
            <person name="Hibbett D.S."/>
            <person name="Martin F."/>
            <person name="Nordberg H.P."/>
            <person name="Cantor M.N."/>
            <person name="Hua S.X."/>
        </authorList>
    </citation>
    <scope>NUCLEOTIDE SEQUENCE [LARGE SCALE GENOMIC DNA]</scope>
    <source>
        <strain evidence="1 2">Marx 270</strain>
    </source>
</reference>
<dbReference type="InterPro" id="IPR015943">
    <property type="entry name" value="WD40/YVTN_repeat-like_dom_sf"/>
</dbReference>
<dbReference type="PANTHER" id="PTHR19879">
    <property type="entry name" value="TRANSCRIPTION INITIATION FACTOR TFIID"/>
    <property type="match status" value="1"/>
</dbReference>
<dbReference type="InParanoid" id="A0A0C3NLZ1"/>
<gene>
    <name evidence="1" type="ORF">M404DRAFT_52652</name>
</gene>
<feature type="non-terminal residue" evidence="1">
    <location>
        <position position="219"/>
    </location>
</feature>
<dbReference type="OrthoDB" id="2689570at2759"/>
<feature type="non-terminal residue" evidence="1">
    <location>
        <position position="1"/>
    </location>
</feature>
<protein>
    <submittedName>
        <fullName evidence="1">Uncharacterized protein</fullName>
    </submittedName>
</protein>
<dbReference type="SUPFAM" id="SSF50978">
    <property type="entry name" value="WD40 repeat-like"/>
    <property type="match status" value="1"/>
</dbReference>
<dbReference type="PANTHER" id="PTHR19879:SF9">
    <property type="entry name" value="TRANSCRIPTION INITIATION FACTOR TFIID SUBUNIT 5"/>
    <property type="match status" value="1"/>
</dbReference>
<dbReference type="STRING" id="870435.A0A0C3NLZ1"/>
<accession>A0A0C3NLZ1</accession>
<dbReference type="Pfam" id="PF00400">
    <property type="entry name" value="WD40"/>
    <property type="match status" value="1"/>
</dbReference>
<organism evidence="1 2">
    <name type="scientific">Pisolithus tinctorius Marx 270</name>
    <dbReference type="NCBI Taxonomy" id="870435"/>
    <lineage>
        <taxon>Eukaryota</taxon>
        <taxon>Fungi</taxon>
        <taxon>Dikarya</taxon>
        <taxon>Basidiomycota</taxon>
        <taxon>Agaricomycotina</taxon>
        <taxon>Agaricomycetes</taxon>
        <taxon>Agaricomycetidae</taxon>
        <taxon>Boletales</taxon>
        <taxon>Sclerodermatineae</taxon>
        <taxon>Pisolithaceae</taxon>
        <taxon>Pisolithus</taxon>
    </lineage>
</organism>